<keyword evidence="9 11" id="KW-0482">Metalloprotease</keyword>
<evidence type="ECO:0000256" key="6">
    <source>
        <dbReference type="ARBA" id="ARBA00022801"/>
    </source>
</evidence>
<name>A0A402D125_9BACT</name>
<evidence type="ECO:0000256" key="7">
    <source>
        <dbReference type="ARBA" id="ARBA00022833"/>
    </source>
</evidence>
<proteinExistence type="inferred from homology"/>
<dbReference type="Proteomes" id="UP000287394">
    <property type="component" value="Chromosome"/>
</dbReference>
<evidence type="ECO:0000256" key="3">
    <source>
        <dbReference type="ARBA" id="ARBA00007931"/>
    </source>
</evidence>
<dbReference type="InterPro" id="IPR001478">
    <property type="entry name" value="PDZ"/>
</dbReference>
<comment type="similarity">
    <text evidence="3">Belongs to the peptidase M50B family.</text>
</comment>
<dbReference type="Gene3D" id="2.30.42.10">
    <property type="match status" value="1"/>
</dbReference>
<keyword evidence="6" id="KW-0378">Hydrolase</keyword>
<dbReference type="EMBL" id="AP025739">
    <property type="protein sequence ID" value="BDI31741.1"/>
    <property type="molecule type" value="Genomic_DNA"/>
</dbReference>
<organism evidence="11 12">
    <name type="scientific">Capsulimonas corticalis</name>
    <dbReference type="NCBI Taxonomy" id="2219043"/>
    <lineage>
        <taxon>Bacteria</taxon>
        <taxon>Bacillati</taxon>
        <taxon>Armatimonadota</taxon>
        <taxon>Armatimonadia</taxon>
        <taxon>Capsulimonadales</taxon>
        <taxon>Capsulimonadaceae</taxon>
        <taxon>Capsulimonas</taxon>
    </lineage>
</organism>
<comment type="subcellular location">
    <subcellularLocation>
        <location evidence="2">Membrane</location>
        <topology evidence="2">Multi-pass membrane protein</topology>
    </subcellularLocation>
</comment>
<evidence type="ECO:0000256" key="10">
    <source>
        <dbReference type="ARBA" id="ARBA00023136"/>
    </source>
</evidence>
<keyword evidence="7" id="KW-0862">Zinc</keyword>
<keyword evidence="8" id="KW-1133">Transmembrane helix</keyword>
<dbReference type="GO" id="GO:0016020">
    <property type="term" value="C:membrane"/>
    <property type="evidence" value="ECO:0007669"/>
    <property type="project" value="UniProtKB-SubCell"/>
</dbReference>
<gene>
    <name evidence="11" type="ORF">CCAX7_37920</name>
</gene>
<dbReference type="InterPro" id="IPR008915">
    <property type="entry name" value="Peptidase_M50"/>
</dbReference>
<keyword evidence="10" id="KW-0472">Membrane</keyword>
<sequence>MNFHFPSFQAIFENLQHVIVLLIILSILVVAHEWGHFIVARMCGMRVDDFSVGMGKRIWRVAKRGNTEYNVRMLPIGGFVKIAGMDADEEPINVAKEKLLGRKDDPDAAEIPLVAENTPELEPYNEADGFNAKPLWMRSLTILAGPVMSFILGYAIFCLMGWTVGVSAGKTLNRVAVVMPGGEGFKAGLLTGDTIVKIDDKPITNGAEMVDTIRHSLNKPIAITVLRNGQEKLLHATPQPLYDDDTHKPMTVVDVINPGGLAAFGVTAGDELRAIIPDSDKEASDALQTPAEALDALKKYAGQKSKIYVVRKGDVKPLPAVLPAATPDTTPTFSIRTPGGLKFGMDAEVKHLSFVNSIKFGNEMIVLLFKNLGMLIKSHKFHEQTGGVIRMYQETSRASKVNINEEVSLAAQLSISLALFNLLPIPILDGGHLLTFFIEWVRRGKKLTERQQQAFMLTGLVIIGTLFILINANDILRTIHHQLPQ</sequence>
<dbReference type="Pfam" id="PF02163">
    <property type="entry name" value="Peptidase_M50"/>
    <property type="match status" value="1"/>
</dbReference>
<dbReference type="GO" id="GO:0006508">
    <property type="term" value="P:proteolysis"/>
    <property type="evidence" value="ECO:0007669"/>
    <property type="project" value="UniProtKB-KW"/>
</dbReference>
<dbReference type="InterPro" id="IPR036034">
    <property type="entry name" value="PDZ_sf"/>
</dbReference>
<keyword evidence="12" id="KW-1185">Reference proteome</keyword>
<keyword evidence="4" id="KW-0645">Protease</keyword>
<protein>
    <submittedName>
        <fullName evidence="11">Zinc metalloprotease</fullName>
    </submittedName>
</protein>
<dbReference type="KEGG" id="ccot:CCAX7_37920"/>
<dbReference type="Pfam" id="PF17820">
    <property type="entry name" value="PDZ_6"/>
    <property type="match status" value="1"/>
</dbReference>
<dbReference type="AlphaFoldDB" id="A0A402D125"/>
<dbReference type="GO" id="GO:0004222">
    <property type="term" value="F:metalloendopeptidase activity"/>
    <property type="evidence" value="ECO:0007669"/>
    <property type="project" value="InterPro"/>
</dbReference>
<accession>A0A402D125</accession>
<dbReference type="RefSeq" id="WP_165864429.1">
    <property type="nucleotide sequence ID" value="NZ_AP025739.1"/>
</dbReference>
<evidence type="ECO:0000256" key="5">
    <source>
        <dbReference type="ARBA" id="ARBA00022692"/>
    </source>
</evidence>
<comment type="cofactor">
    <cofactor evidence="1">
        <name>Zn(2+)</name>
        <dbReference type="ChEBI" id="CHEBI:29105"/>
    </cofactor>
</comment>
<evidence type="ECO:0000313" key="11">
    <source>
        <dbReference type="EMBL" id="BDI31741.1"/>
    </source>
</evidence>
<dbReference type="InterPro" id="IPR004387">
    <property type="entry name" value="Pept_M50_Zn"/>
</dbReference>
<evidence type="ECO:0000313" key="12">
    <source>
        <dbReference type="Proteomes" id="UP000287394"/>
    </source>
</evidence>
<keyword evidence="5" id="KW-0812">Transmembrane</keyword>
<dbReference type="InterPro" id="IPR041489">
    <property type="entry name" value="PDZ_6"/>
</dbReference>
<evidence type="ECO:0000256" key="1">
    <source>
        <dbReference type="ARBA" id="ARBA00001947"/>
    </source>
</evidence>
<dbReference type="FunCoup" id="A0A402D125">
    <property type="interactions" value="462"/>
</dbReference>
<evidence type="ECO:0000256" key="8">
    <source>
        <dbReference type="ARBA" id="ARBA00022989"/>
    </source>
</evidence>
<dbReference type="PANTHER" id="PTHR42837">
    <property type="entry name" value="REGULATOR OF SIGMA-E PROTEASE RSEP"/>
    <property type="match status" value="1"/>
</dbReference>
<reference evidence="11 12" key="1">
    <citation type="journal article" date="2019" name="Int. J. Syst. Evol. Microbiol.">
        <title>Capsulimonas corticalis gen. nov., sp. nov., an aerobic capsulated bacterium, of a novel bacterial order, Capsulimonadales ord. nov., of the class Armatimonadia of the phylum Armatimonadetes.</title>
        <authorList>
            <person name="Li J."/>
            <person name="Kudo C."/>
            <person name="Tonouchi A."/>
        </authorList>
    </citation>
    <scope>NUCLEOTIDE SEQUENCE [LARGE SCALE GENOMIC DNA]</scope>
    <source>
        <strain evidence="11 12">AX-7</strain>
    </source>
</reference>
<evidence type="ECO:0000256" key="4">
    <source>
        <dbReference type="ARBA" id="ARBA00022670"/>
    </source>
</evidence>
<dbReference type="PANTHER" id="PTHR42837:SF2">
    <property type="entry name" value="MEMBRANE METALLOPROTEASE ARASP2, CHLOROPLASTIC-RELATED"/>
    <property type="match status" value="1"/>
</dbReference>
<dbReference type="SMART" id="SM00228">
    <property type="entry name" value="PDZ"/>
    <property type="match status" value="1"/>
</dbReference>
<evidence type="ECO:0000256" key="9">
    <source>
        <dbReference type="ARBA" id="ARBA00023049"/>
    </source>
</evidence>
<evidence type="ECO:0000256" key="2">
    <source>
        <dbReference type="ARBA" id="ARBA00004141"/>
    </source>
</evidence>
<dbReference type="SUPFAM" id="SSF50156">
    <property type="entry name" value="PDZ domain-like"/>
    <property type="match status" value="1"/>
</dbReference>
<dbReference type="CDD" id="cd06163">
    <property type="entry name" value="S2P-M50_PDZ_RseP-like"/>
    <property type="match status" value="1"/>
</dbReference>